<feature type="compositionally biased region" description="Basic and acidic residues" evidence="2">
    <location>
        <begin position="213"/>
        <end position="243"/>
    </location>
</feature>
<dbReference type="EMBL" id="VDEP01000351">
    <property type="protein sequence ID" value="KAA1097145.1"/>
    <property type="molecule type" value="Genomic_DNA"/>
</dbReference>
<feature type="region of interest" description="Disordered" evidence="2">
    <location>
        <begin position="185"/>
        <end position="442"/>
    </location>
</feature>
<feature type="compositionally biased region" description="Polar residues" evidence="2">
    <location>
        <begin position="344"/>
        <end position="360"/>
    </location>
</feature>
<feature type="compositionally biased region" description="Polar residues" evidence="2">
    <location>
        <begin position="520"/>
        <end position="536"/>
    </location>
</feature>
<evidence type="ECO:0000313" key="4">
    <source>
        <dbReference type="Proteomes" id="UP000325313"/>
    </source>
</evidence>
<feature type="region of interest" description="Disordered" evidence="2">
    <location>
        <begin position="712"/>
        <end position="752"/>
    </location>
</feature>
<feature type="region of interest" description="Disordered" evidence="2">
    <location>
        <begin position="98"/>
        <end position="125"/>
    </location>
</feature>
<feature type="compositionally biased region" description="Polar residues" evidence="2">
    <location>
        <begin position="384"/>
        <end position="393"/>
    </location>
</feature>
<feature type="region of interest" description="Disordered" evidence="2">
    <location>
        <begin position="481"/>
        <end position="572"/>
    </location>
</feature>
<evidence type="ECO:0000256" key="2">
    <source>
        <dbReference type="SAM" id="MobiDB-lite"/>
    </source>
</evidence>
<name>A0A5B0P6M3_PUCGR</name>
<organism evidence="3 4">
    <name type="scientific">Puccinia graminis f. sp. tritici</name>
    <dbReference type="NCBI Taxonomy" id="56615"/>
    <lineage>
        <taxon>Eukaryota</taxon>
        <taxon>Fungi</taxon>
        <taxon>Dikarya</taxon>
        <taxon>Basidiomycota</taxon>
        <taxon>Pucciniomycotina</taxon>
        <taxon>Pucciniomycetes</taxon>
        <taxon>Pucciniales</taxon>
        <taxon>Pucciniaceae</taxon>
        <taxon>Puccinia</taxon>
    </lineage>
</organism>
<feature type="coiled-coil region" evidence="1">
    <location>
        <begin position="795"/>
        <end position="832"/>
    </location>
</feature>
<feature type="region of interest" description="Disordered" evidence="2">
    <location>
        <begin position="597"/>
        <end position="624"/>
    </location>
</feature>
<proteinExistence type="predicted"/>
<feature type="compositionally biased region" description="Low complexity" evidence="2">
    <location>
        <begin position="12"/>
        <end position="23"/>
    </location>
</feature>
<feature type="compositionally biased region" description="Low complexity" evidence="2">
    <location>
        <begin position="606"/>
        <end position="618"/>
    </location>
</feature>
<feature type="compositionally biased region" description="Polar residues" evidence="2">
    <location>
        <begin position="113"/>
        <end position="125"/>
    </location>
</feature>
<evidence type="ECO:0000256" key="1">
    <source>
        <dbReference type="SAM" id="Coils"/>
    </source>
</evidence>
<accession>A0A5B0P6M3</accession>
<evidence type="ECO:0000313" key="3">
    <source>
        <dbReference type="EMBL" id="KAA1097145.1"/>
    </source>
</evidence>
<feature type="compositionally biased region" description="Polar residues" evidence="2">
    <location>
        <begin position="562"/>
        <end position="572"/>
    </location>
</feature>
<feature type="compositionally biased region" description="Polar residues" evidence="2">
    <location>
        <begin position="251"/>
        <end position="281"/>
    </location>
</feature>
<feature type="compositionally biased region" description="Polar residues" evidence="2">
    <location>
        <begin position="191"/>
        <end position="201"/>
    </location>
</feature>
<reference evidence="3 4" key="1">
    <citation type="submission" date="2019-05" db="EMBL/GenBank/DDBJ databases">
        <title>Emergence of the Ug99 lineage of the wheat stem rust pathogen through somatic hybridization.</title>
        <authorList>
            <person name="Li F."/>
            <person name="Upadhyaya N.M."/>
            <person name="Sperschneider J."/>
            <person name="Matny O."/>
            <person name="Nguyen-Phuc H."/>
            <person name="Mago R."/>
            <person name="Raley C."/>
            <person name="Miller M.E."/>
            <person name="Silverstein K.A.T."/>
            <person name="Henningsen E."/>
            <person name="Hirsch C.D."/>
            <person name="Visser B."/>
            <person name="Pretorius Z.A."/>
            <person name="Steffenson B.J."/>
            <person name="Schwessinger B."/>
            <person name="Dodds P.N."/>
            <person name="Figueroa M."/>
        </authorList>
    </citation>
    <scope>NUCLEOTIDE SEQUENCE [LARGE SCALE GENOMIC DNA]</scope>
    <source>
        <strain evidence="3 4">Ug99</strain>
    </source>
</reference>
<feature type="region of interest" description="Disordered" evidence="2">
    <location>
        <begin position="1"/>
        <end position="44"/>
    </location>
</feature>
<dbReference type="AlphaFoldDB" id="A0A5B0P6M3"/>
<protein>
    <submittedName>
        <fullName evidence="3">Uncharacterized protein</fullName>
    </submittedName>
</protein>
<feature type="compositionally biased region" description="Polar residues" evidence="2">
    <location>
        <begin position="24"/>
        <end position="35"/>
    </location>
</feature>
<gene>
    <name evidence="3" type="ORF">PGTUg99_006415</name>
</gene>
<feature type="compositionally biased region" description="Polar residues" evidence="2">
    <location>
        <begin position="289"/>
        <end position="311"/>
    </location>
</feature>
<feature type="compositionally biased region" description="Polar residues" evidence="2">
    <location>
        <begin position="501"/>
        <end position="511"/>
    </location>
</feature>
<feature type="compositionally biased region" description="Polar residues" evidence="2">
    <location>
        <begin position="431"/>
        <end position="442"/>
    </location>
</feature>
<sequence length="1103" mass="121584">MASRPPHSNRFNNNNNNLNNNLNPTASTSSSTLVNELQDEKEKQQRLEYQATAGIHIFEAEGALPTHPLQPQTHLHHPQRKPFQPERDQNLFKTLINSPSKLSRTTAKRRSIGSLNQTTNNLQNHSETAPIMASLKQNQISLSSDQDNNHAPPEDREDQDPDATFNFDPNDGTKRMAALFDSVAHSDMPPNVNQTTKNNISPHLDSSKPIQHHQTEPKPKPRPPLEHLRGRFDKQNQETRRIPSDPPIDNVNRTNGLSTNVTSRSHASSKALSTQRVQAHNQLGHHPTKTSSSQNIAKQPQEPLLSQNTISKDGWRSGPLMTTRESTSDTDDSPEDTFKPPVSSDLNNPTRHSVHNNLPAQKSLGRGPSDAQKKVTFSRRLNDSNDLLTSGSSLDPADLDPARSDSTDPEDAQRQTEPNTSYVNPEEEGQPEQTLQNPRLEAGQTTLTTPKIAGFYPSTPATIRPTAVASRLLANEEASRRLQKLKNQTPRARLKRLPSALQDQPVQTWDAPNQIDYSAMTGNHLQPSTSQASKHTFQAPPLTRNGKGKEKQVEDPPPSSTEPPQTHPTGQVNRIVQESYDQTIITGEQTRASCFPTPHPPGWLVPGSPGEPSSSTGPADRPILHPTSALKHARQKASSRYGSAHDRVIYASNHAVDEPADEMTPRPSKRPAHRTLVAQKSALNKDTQHISTSNPNFTLPSFDGFDHPRQAHLTSTPVVPPLPPHHSKNPNPVPPSTTTTQTTDGGGNGPGKTLKDLAAAVIEFIVDKKPIEVLADTFSMNSNHANNKVEKKKTIQAKKAELLTQEKSAKELEELMRSSERVEEERRRIQAKLDDLCPPHSLHSRPSRLLSVLKTFFFSNSGQQAPPTRTTVNKREPHVADHQVPSWIRRHWKVSLLALLFQAACLWMVLHLSTIRSYNLVLQSTLSSTPTSVVVGGAGHPSTTSTTSTSMIVSGSLSYMSRDRLARVLRSHPGAHRLDDPEHGGIYEGVVELARFLADWAAGFPAFLHPFHHPHPHSSSSYSLLPSLIYPLRSSPLFRFFFPSSSPPSSSSFSSAVATPFNLSSQAPPPGQQDLPLQFATAPDCLDPIQSLLNYQFVPFVPT</sequence>
<comment type="caution">
    <text evidence="3">The sequence shown here is derived from an EMBL/GenBank/DDBJ whole genome shotgun (WGS) entry which is preliminary data.</text>
</comment>
<feature type="compositionally biased region" description="Basic and acidic residues" evidence="2">
    <location>
        <begin position="400"/>
        <end position="414"/>
    </location>
</feature>
<feature type="region of interest" description="Disordered" evidence="2">
    <location>
        <begin position="142"/>
        <end position="173"/>
    </location>
</feature>
<keyword evidence="1" id="KW-0175">Coiled coil</keyword>
<dbReference type="Proteomes" id="UP000325313">
    <property type="component" value="Unassembled WGS sequence"/>
</dbReference>